<dbReference type="InterPro" id="IPR004360">
    <property type="entry name" value="Glyas_Fos-R_dOase_dom"/>
</dbReference>
<gene>
    <name evidence="2" type="ORF">GGQ98_003612</name>
</gene>
<dbReference type="InterPro" id="IPR052164">
    <property type="entry name" value="Anthracycline_SecMetBiosynth"/>
</dbReference>
<keyword evidence="2" id="KW-0456">Lyase</keyword>
<dbReference type="InterPro" id="IPR037523">
    <property type="entry name" value="VOC_core"/>
</dbReference>
<evidence type="ECO:0000313" key="3">
    <source>
        <dbReference type="Proteomes" id="UP000566324"/>
    </source>
</evidence>
<dbReference type="EMBL" id="JACHNZ010000076">
    <property type="protein sequence ID" value="MBB4633954.1"/>
    <property type="molecule type" value="Genomic_DNA"/>
</dbReference>
<keyword evidence="3" id="KW-1185">Reference proteome</keyword>
<dbReference type="SUPFAM" id="SSF54593">
    <property type="entry name" value="Glyoxalase/Bleomycin resistance protein/Dihydroxybiphenyl dioxygenase"/>
    <property type="match status" value="2"/>
</dbReference>
<dbReference type="PROSITE" id="PS51819">
    <property type="entry name" value="VOC"/>
    <property type="match status" value="2"/>
</dbReference>
<dbReference type="Gene3D" id="3.10.180.10">
    <property type="entry name" value="2,3-Dihydroxybiphenyl 1,2-Dioxygenase, domain 1"/>
    <property type="match status" value="2"/>
</dbReference>
<feature type="domain" description="VOC" evidence="1">
    <location>
        <begin position="131"/>
        <end position="248"/>
    </location>
</feature>
<dbReference type="InterPro" id="IPR029068">
    <property type="entry name" value="Glyas_Bleomycin-R_OHBP_Dase"/>
</dbReference>
<evidence type="ECO:0000259" key="1">
    <source>
        <dbReference type="PROSITE" id="PS51819"/>
    </source>
</evidence>
<dbReference type="PANTHER" id="PTHR33993">
    <property type="entry name" value="GLYOXALASE-RELATED"/>
    <property type="match status" value="1"/>
</dbReference>
<dbReference type="PANTHER" id="PTHR33993:SF14">
    <property type="entry name" value="GB|AAF24581.1"/>
    <property type="match status" value="1"/>
</dbReference>
<dbReference type="InterPro" id="IPR011008">
    <property type="entry name" value="Dimeric_a/b-barrel"/>
</dbReference>
<comment type="caution">
    <text evidence="2">The sequence shown here is derived from an EMBL/GenBank/DDBJ whole genome shotgun (WGS) entry which is preliminary data.</text>
</comment>
<accession>A0A7W7B4P2</accession>
<name>A0A7W7B4P2_9SPHN</name>
<sequence>MTYVDGFVLAVPTGDKQKFIDHAKLGDSVFMDLGALRVLECWGDSVPDGNVTDFRRAVQAKADETVVFSWIEWPDKATRDAAFAQMDALMKTDDRMNPEKNPMPFDGKRMIFGGFAPVVALEKPAANKPGDYIWYELLTSDVQAAQTFYAGVLGWSFADSGHTDMDYRIINAGANSVGGLMAITKPMADNGAAPTWLGYVAVDDVDQTVAGIGARGGHVLMPAMDIPMVGRIAMVADPQRVPFYVMKPQGTGKSLAFADDIPRVGHCAWNELQTSDPSAAWAFYGDLFGWKQDGEMDMGPMGKYQFIRHGGLLGAIMQNSEEMGAPRWNQYFRVADIDAAKMAVETGGGRVVNGPHEIPGGDYSMNCVDPQGAAFGLVGSRR</sequence>
<feature type="domain" description="VOC" evidence="1">
    <location>
        <begin position="263"/>
        <end position="380"/>
    </location>
</feature>
<organism evidence="2 3">
    <name type="scientific">Sphingosinicella soli</name>
    <dbReference type="NCBI Taxonomy" id="333708"/>
    <lineage>
        <taxon>Bacteria</taxon>
        <taxon>Pseudomonadati</taxon>
        <taxon>Pseudomonadota</taxon>
        <taxon>Alphaproteobacteria</taxon>
        <taxon>Sphingomonadales</taxon>
        <taxon>Sphingosinicellaceae</taxon>
        <taxon>Sphingosinicella</taxon>
    </lineage>
</organism>
<dbReference type="Pfam" id="PF00903">
    <property type="entry name" value="Glyoxalase"/>
    <property type="match status" value="2"/>
</dbReference>
<dbReference type="Gene3D" id="3.30.70.100">
    <property type="match status" value="1"/>
</dbReference>
<dbReference type="Pfam" id="PF07237">
    <property type="entry name" value="DUF1428"/>
    <property type="match status" value="1"/>
</dbReference>
<dbReference type="CDD" id="cd07247">
    <property type="entry name" value="SgaA_N_like"/>
    <property type="match status" value="2"/>
</dbReference>
<reference evidence="2 3" key="1">
    <citation type="submission" date="2020-08" db="EMBL/GenBank/DDBJ databases">
        <title>Genomic Encyclopedia of Type Strains, Phase IV (KMG-IV): sequencing the most valuable type-strain genomes for metagenomic binning, comparative biology and taxonomic classification.</title>
        <authorList>
            <person name="Goeker M."/>
        </authorList>
    </citation>
    <scope>NUCLEOTIDE SEQUENCE [LARGE SCALE GENOMIC DNA]</scope>
    <source>
        <strain evidence="2 3">DSM 17328</strain>
    </source>
</reference>
<protein>
    <submittedName>
        <fullName evidence="2">Putative enzyme related to lactoylglutathione lyase/uncharacterized protein YbaA (DUF1428 family)</fullName>
    </submittedName>
</protein>
<dbReference type="Proteomes" id="UP000566324">
    <property type="component" value="Unassembled WGS sequence"/>
</dbReference>
<dbReference type="SUPFAM" id="SSF54909">
    <property type="entry name" value="Dimeric alpha+beta barrel"/>
    <property type="match status" value="1"/>
</dbReference>
<evidence type="ECO:0000313" key="2">
    <source>
        <dbReference type="EMBL" id="MBB4633954.1"/>
    </source>
</evidence>
<dbReference type="InterPro" id="IPR009874">
    <property type="entry name" value="DUF1428"/>
</dbReference>
<dbReference type="GO" id="GO:0016829">
    <property type="term" value="F:lyase activity"/>
    <property type="evidence" value="ECO:0007669"/>
    <property type="project" value="UniProtKB-KW"/>
</dbReference>
<proteinExistence type="predicted"/>
<dbReference type="AlphaFoldDB" id="A0A7W7B4P2"/>